<dbReference type="GO" id="GO:0007165">
    <property type="term" value="P:signal transduction"/>
    <property type="evidence" value="ECO:0007669"/>
    <property type="project" value="InterPro"/>
</dbReference>
<evidence type="ECO:0000256" key="7">
    <source>
        <dbReference type="ARBA" id="ARBA00023149"/>
    </source>
</evidence>
<reference evidence="14" key="1">
    <citation type="submission" date="2025-08" db="UniProtKB">
        <authorList>
            <consortium name="RefSeq"/>
        </authorList>
    </citation>
    <scope>IDENTIFICATION</scope>
    <source>
        <tissue evidence="14">Whole body</tissue>
    </source>
</reference>
<dbReference type="InterPro" id="IPR002068">
    <property type="entry name" value="A-crystallin/Hsp20_dom"/>
</dbReference>
<dbReference type="InterPro" id="IPR008978">
    <property type="entry name" value="HSP20-like_chaperone"/>
</dbReference>
<dbReference type="InterPro" id="IPR001436">
    <property type="entry name" value="Alpha-crystallin/sHSP_animal"/>
</dbReference>
<dbReference type="CDD" id="cd00077">
    <property type="entry name" value="HDc"/>
    <property type="match status" value="1"/>
</dbReference>
<evidence type="ECO:0000256" key="5">
    <source>
        <dbReference type="ARBA" id="ARBA00022723"/>
    </source>
</evidence>
<accession>A0A6J1Q1Y5</accession>
<protein>
    <recommendedName>
        <fullName evidence="4">3',5'-cyclic-AMP phosphodiesterase</fullName>
        <ecNumber evidence="4">3.1.4.53</ecNumber>
    </recommendedName>
</protein>
<dbReference type="Pfam" id="PF23198">
    <property type="entry name" value="PDE8A_N"/>
    <property type="match status" value="1"/>
</dbReference>
<dbReference type="Pfam" id="PF00233">
    <property type="entry name" value="PDEase_I"/>
    <property type="match status" value="1"/>
</dbReference>
<comment type="pathway">
    <text evidence="2">Purine metabolism; 3',5'-cyclic AMP degradation; AMP from 3',5'-cyclic AMP: step 1/1.</text>
</comment>
<dbReference type="InterPro" id="IPR057304">
    <property type="entry name" value="PDE8-like_REC_N"/>
</dbReference>
<evidence type="ECO:0000256" key="2">
    <source>
        <dbReference type="ARBA" id="ARBA00004703"/>
    </source>
</evidence>
<comment type="similarity">
    <text evidence="8 9">Belongs to the small heat shock protein (HSP20) family.</text>
</comment>
<dbReference type="PROSITE" id="PS01031">
    <property type="entry name" value="SHSP"/>
    <property type="match status" value="1"/>
</dbReference>
<dbReference type="CDD" id="cd00130">
    <property type="entry name" value="PAS"/>
    <property type="match status" value="1"/>
</dbReference>
<keyword evidence="5" id="KW-0479">Metal-binding</keyword>
<dbReference type="RefSeq" id="XP_024876182.1">
    <property type="nucleotide sequence ID" value="XM_025020414.1"/>
</dbReference>
<evidence type="ECO:0000256" key="1">
    <source>
        <dbReference type="ARBA" id="ARBA00001968"/>
    </source>
</evidence>
<dbReference type="InterPro" id="IPR000014">
    <property type="entry name" value="PAS"/>
</dbReference>
<keyword evidence="6" id="KW-0378">Hydrolase</keyword>
<dbReference type="AlphaFoldDB" id="A0A6J1Q1Y5"/>
<evidence type="ECO:0000259" key="10">
    <source>
        <dbReference type="PROSITE" id="PS01031"/>
    </source>
</evidence>
<dbReference type="GO" id="GO:0004115">
    <property type="term" value="F:3',5'-cyclic-AMP phosphodiesterase activity"/>
    <property type="evidence" value="ECO:0007669"/>
    <property type="project" value="UniProtKB-EC"/>
</dbReference>
<dbReference type="InterPro" id="IPR035965">
    <property type="entry name" value="PAS-like_dom_sf"/>
</dbReference>
<dbReference type="SUPFAM" id="SSF55785">
    <property type="entry name" value="PYP-like sensor domain (PAS domain)"/>
    <property type="match status" value="1"/>
</dbReference>
<dbReference type="SUPFAM" id="SSF109604">
    <property type="entry name" value="HD-domain/PDEase-like"/>
    <property type="match status" value="1"/>
</dbReference>
<dbReference type="SMART" id="SM00471">
    <property type="entry name" value="HDc"/>
    <property type="match status" value="1"/>
</dbReference>
<dbReference type="GO" id="GO:0046872">
    <property type="term" value="F:metal ion binding"/>
    <property type="evidence" value="ECO:0007669"/>
    <property type="project" value="UniProtKB-KW"/>
</dbReference>
<dbReference type="Gene3D" id="3.30.450.20">
    <property type="entry name" value="PAS domain"/>
    <property type="match status" value="1"/>
</dbReference>
<comment type="similarity">
    <text evidence="3">Belongs to the cyclic nucleotide phosphodiesterase family. PDE8 subfamily.</text>
</comment>
<dbReference type="NCBIfam" id="TIGR00229">
    <property type="entry name" value="sensory_box"/>
    <property type="match status" value="1"/>
</dbReference>
<dbReference type="GO" id="GO:0006198">
    <property type="term" value="P:cAMP catabolic process"/>
    <property type="evidence" value="ECO:0007669"/>
    <property type="project" value="UniProtKB-UniPathway"/>
</dbReference>
<dbReference type="CTD" id="37741"/>
<dbReference type="Proteomes" id="UP000504618">
    <property type="component" value="Unplaced"/>
</dbReference>
<keyword evidence="7" id="KW-0114">cAMP</keyword>
<organism evidence="13 14">
    <name type="scientific">Temnothorax curvispinosus</name>
    <dbReference type="NCBI Taxonomy" id="300111"/>
    <lineage>
        <taxon>Eukaryota</taxon>
        <taxon>Metazoa</taxon>
        <taxon>Ecdysozoa</taxon>
        <taxon>Arthropoda</taxon>
        <taxon>Hexapoda</taxon>
        <taxon>Insecta</taxon>
        <taxon>Pterygota</taxon>
        <taxon>Neoptera</taxon>
        <taxon>Endopterygota</taxon>
        <taxon>Hymenoptera</taxon>
        <taxon>Apocrita</taxon>
        <taxon>Aculeata</taxon>
        <taxon>Formicoidea</taxon>
        <taxon>Formicidae</taxon>
        <taxon>Myrmicinae</taxon>
        <taxon>Temnothorax</taxon>
    </lineage>
</organism>
<dbReference type="Pfam" id="PF13426">
    <property type="entry name" value="PAS_9"/>
    <property type="match status" value="1"/>
</dbReference>
<evidence type="ECO:0000313" key="14">
    <source>
        <dbReference type="RefSeq" id="XP_024876182.1"/>
    </source>
</evidence>
<dbReference type="UniPathway" id="UPA00762">
    <property type="reaction ID" value="UER00747"/>
</dbReference>
<gene>
    <name evidence="14" type="primary">LOC112457393</name>
</gene>
<evidence type="ECO:0000259" key="12">
    <source>
        <dbReference type="PROSITE" id="PS51845"/>
    </source>
</evidence>
<dbReference type="GO" id="GO:0009408">
    <property type="term" value="P:response to heat"/>
    <property type="evidence" value="ECO:0007669"/>
    <property type="project" value="UniProtKB-ARBA"/>
</dbReference>
<sequence>MGCKISILECMRGKVEQEKSISSATSSSLVTSGKTDALDIVAEKDEKTPFQDSTLDENGDYLTIKGPQDLSNYLLTTNVPSIVKILLVFSKDDPQLDILANTARRLGWSVSVAKDAEKAIELFQNRAHELVIIDHRGHHAAEGDAICRAIRSSPVYHNSVIIALVKKSYFMLDEKDHIVALNLLETGFSRALIECSHEGILINELVGIYTSSLLPRTQLAAAHALYLALDRCRDMVHVTNDKNIVQFLNKVSEKLLGYKTEEMMGRNLSEIVFYENSALMEQQLAKGREFEGNMNCKRKNNQMITINCRIIPFCITLKKPSHYIYVYDTTYLSENSAPISPASSPLHPPLKTSILSNARKSSDVRSGVSEGRRRSSLQKLHTLQLEAPITKVITLLSNAVTDTTNPETAAQIDKAIDILKTTELYVPHLKEDRAMYSDPVATDLVGALLASPRTAWESRRSSSDSARLSTIKAIAYPANSRVQVKNFRGPQELMDILDNSLDWNFEIFKLEVLTEKRPLVFLGLTIMNLYQVPATLHCDEKTLQNWLAIIEHSYNAENSYHNSTHAADVMQATARFMQSKRLKEILEPLDEVAALIAAAAHDIDHPGRSSQFLCNANSRLAILYNDLSVLESHHAALTFKLSLSDDSVNIFKNLDRDAYKLLRQNVIDMILATEMTKHFEHLAKFMNVCSARIGDGQETYSDSLDMSVVLQPDNVILVKRMMIKCADVSNPTRPLKCCVEWARRIAEEYFNQTDEEKKLKMPVVMPMFDRMTCSIPKSQIGFVDYIINDMIEAWDVFIDMPEIVGYMRHNYEKWKEYNMSIVPLVFRNWWDDFDRPVSRLLDQHFGTGLHRDDLISSLTGLGIDRPPLRSIFGNRPYYRPWGNVTRQNSSGTSTIQLDNDTFQVILDVQQFSPDEISVKTVDNHVVVEAKHEEKQDEHGYISRHFVRRYVLPPSHDLVNITSTLSSDGVLTITAPKKNMTPAGTERVVNIVQTGVPAAKPVPVETTAATTTTTTTTTTTD</sequence>
<evidence type="ECO:0000313" key="13">
    <source>
        <dbReference type="Proteomes" id="UP000504618"/>
    </source>
</evidence>
<evidence type="ECO:0000256" key="6">
    <source>
        <dbReference type="ARBA" id="ARBA00022801"/>
    </source>
</evidence>
<dbReference type="FunFam" id="1.10.1300.10:FF:000002">
    <property type="entry name" value="Phosphodiesterase"/>
    <property type="match status" value="1"/>
</dbReference>
<dbReference type="Gene3D" id="1.10.1300.10">
    <property type="entry name" value="3'5'-cyclic nucleotide phosphodiesterase, catalytic domain"/>
    <property type="match status" value="1"/>
</dbReference>
<dbReference type="CDD" id="cd06526">
    <property type="entry name" value="metazoan_ACD"/>
    <property type="match status" value="1"/>
</dbReference>
<proteinExistence type="inferred from homology"/>
<dbReference type="SUPFAM" id="SSF52172">
    <property type="entry name" value="CheY-like"/>
    <property type="match status" value="1"/>
</dbReference>
<dbReference type="PRINTS" id="PR00299">
    <property type="entry name" value="ACRYSTALLIN"/>
</dbReference>
<evidence type="ECO:0000256" key="4">
    <source>
        <dbReference type="ARBA" id="ARBA00012276"/>
    </source>
</evidence>
<dbReference type="PROSITE" id="PS50112">
    <property type="entry name" value="PAS"/>
    <property type="match status" value="1"/>
</dbReference>
<dbReference type="OrthoDB" id="189220at2759"/>
<dbReference type="Gene3D" id="2.60.40.790">
    <property type="match status" value="1"/>
</dbReference>
<keyword evidence="13" id="KW-1185">Reference proteome</keyword>
<dbReference type="InterPro" id="IPR036971">
    <property type="entry name" value="PDEase_catalytic_dom_sf"/>
</dbReference>
<evidence type="ECO:0000259" key="11">
    <source>
        <dbReference type="PROSITE" id="PS50112"/>
    </source>
</evidence>
<dbReference type="PANTHER" id="PTHR11347">
    <property type="entry name" value="CYCLIC NUCLEOTIDE PHOSPHODIESTERASE"/>
    <property type="match status" value="1"/>
</dbReference>
<dbReference type="Gene3D" id="3.40.50.2300">
    <property type="match status" value="1"/>
</dbReference>
<feature type="domain" description="PDEase" evidence="12">
    <location>
        <begin position="485"/>
        <end position="821"/>
    </location>
</feature>
<dbReference type="PROSITE" id="PS51845">
    <property type="entry name" value="PDEASE_I_2"/>
    <property type="match status" value="1"/>
</dbReference>
<comment type="cofactor">
    <cofactor evidence="1">
        <name>a divalent metal cation</name>
        <dbReference type="ChEBI" id="CHEBI:60240"/>
    </cofactor>
</comment>
<dbReference type="InterPro" id="IPR003607">
    <property type="entry name" value="HD/PDEase_dom"/>
</dbReference>
<evidence type="ECO:0000256" key="8">
    <source>
        <dbReference type="PROSITE-ProRule" id="PRU00285"/>
    </source>
</evidence>
<feature type="domain" description="SHSP" evidence="10">
    <location>
        <begin position="883"/>
        <end position="993"/>
    </location>
</feature>
<evidence type="ECO:0000256" key="9">
    <source>
        <dbReference type="RuleBase" id="RU003616"/>
    </source>
</evidence>
<dbReference type="InterPro" id="IPR011006">
    <property type="entry name" value="CheY-like_superfamily"/>
</dbReference>
<dbReference type="InterPro" id="IPR002073">
    <property type="entry name" value="PDEase_catalytic_dom"/>
</dbReference>
<dbReference type="EC" id="3.1.4.53" evidence="4"/>
<feature type="domain" description="PAS" evidence="11">
    <location>
        <begin position="221"/>
        <end position="291"/>
    </location>
</feature>
<dbReference type="SUPFAM" id="SSF49764">
    <property type="entry name" value="HSP20-like chaperones"/>
    <property type="match status" value="1"/>
</dbReference>
<evidence type="ECO:0000256" key="3">
    <source>
        <dbReference type="ARBA" id="ARBA00006437"/>
    </source>
</evidence>
<dbReference type="GeneID" id="112457393"/>
<name>A0A6J1Q1Y5_9HYME</name>
<dbReference type="SMART" id="SM00091">
    <property type="entry name" value="PAS"/>
    <property type="match status" value="1"/>
</dbReference>
<dbReference type="Pfam" id="PF00011">
    <property type="entry name" value="HSP20"/>
    <property type="match status" value="1"/>
</dbReference>